<evidence type="ECO:0000313" key="2">
    <source>
        <dbReference type="EMBL" id="CAB4754578.1"/>
    </source>
</evidence>
<sequence length="141" mass="15403">MKIHSLLKIAKDEDGSAIVEFVILALPLFIPLVIYLTSVNDSAQIQYEARNFARQVARVYVTSPSQELTAPRVAALVEVFSRSNFAENRINLPPDVQINCSFSPCLSPNGHVVVEVKLTSSSSGKSAIARASQTVDAWRNS</sequence>
<keyword evidence="1" id="KW-0472">Membrane</keyword>
<feature type="transmembrane region" description="Helical" evidence="1">
    <location>
        <begin position="21"/>
        <end position="38"/>
    </location>
</feature>
<dbReference type="EMBL" id="CAEZZJ010000032">
    <property type="protein sequence ID" value="CAB4754578.1"/>
    <property type="molecule type" value="Genomic_DNA"/>
</dbReference>
<keyword evidence="1" id="KW-1133">Transmembrane helix</keyword>
<protein>
    <submittedName>
        <fullName evidence="2">Unannotated protein</fullName>
    </submittedName>
</protein>
<name>A0A6J6U5N6_9ZZZZ</name>
<proteinExistence type="predicted"/>
<reference evidence="2" key="1">
    <citation type="submission" date="2020-05" db="EMBL/GenBank/DDBJ databases">
        <authorList>
            <person name="Chiriac C."/>
            <person name="Salcher M."/>
            <person name="Ghai R."/>
            <person name="Kavagutti S V."/>
        </authorList>
    </citation>
    <scope>NUCLEOTIDE SEQUENCE</scope>
</reference>
<dbReference type="AlphaFoldDB" id="A0A6J6U5N6"/>
<evidence type="ECO:0000256" key="1">
    <source>
        <dbReference type="SAM" id="Phobius"/>
    </source>
</evidence>
<gene>
    <name evidence="2" type="ORF">UFOPK2852_00424</name>
</gene>
<keyword evidence="1" id="KW-0812">Transmembrane</keyword>
<accession>A0A6J6U5N6</accession>
<organism evidence="2">
    <name type="scientific">freshwater metagenome</name>
    <dbReference type="NCBI Taxonomy" id="449393"/>
    <lineage>
        <taxon>unclassified sequences</taxon>
        <taxon>metagenomes</taxon>
        <taxon>ecological metagenomes</taxon>
    </lineage>
</organism>